<name>A0ABP6SZ44_9ACTN</name>
<evidence type="ECO:0000313" key="3">
    <source>
        <dbReference type="EMBL" id="GAA3389101.1"/>
    </source>
</evidence>
<keyword evidence="4" id="KW-1185">Reference proteome</keyword>
<evidence type="ECO:0000256" key="2">
    <source>
        <dbReference type="SAM" id="Phobius"/>
    </source>
</evidence>
<dbReference type="Proteomes" id="UP001501676">
    <property type="component" value="Unassembled WGS sequence"/>
</dbReference>
<accession>A0ABP6SZ44</accession>
<keyword evidence="2" id="KW-1133">Transmembrane helix</keyword>
<keyword evidence="2" id="KW-0472">Membrane</keyword>
<protein>
    <recommendedName>
        <fullName evidence="5">DUF3592 domain-containing protein</fullName>
    </recommendedName>
</protein>
<feature type="region of interest" description="Disordered" evidence="1">
    <location>
        <begin position="181"/>
        <end position="213"/>
    </location>
</feature>
<evidence type="ECO:0008006" key="5">
    <source>
        <dbReference type="Google" id="ProtNLM"/>
    </source>
</evidence>
<feature type="transmembrane region" description="Helical" evidence="2">
    <location>
        <begin position="146"/>
        <end position="169"/>
    </location>
</feature>
<organism evidence="3 4">
    <name type="scientific">Cryptosporangium minutisporangium</name>
    <dbReference type="NCBI Taxonomy" id="113569"/>
    <lineage>
        <taxon>Bacteria</taxon>
        <taxon>Bacillati</taxon>
        <taxon>Actinomycetota</taxon>
        <taxon>Actinomycetes</taxon>
        <taxon>Cryptosporangiales</taxon>
        <taxon>Cryptosporangiaceae</taxon>
        <taxon>Cryptosporangium</taxon>
    </lineage>
</organism>
<proteinExistence type="predicted"/>
<feature type="transmembrane region" description="Helical" evidence="2">
    <location>
        <begin position="16"/>
        <end position="40"/>
    </location>
</feature>
<evidence type="ECO:0000256" key="1">
    <source>
        <dbReference type="SAM" id="MobiDB-lite"/>
    </source>
</evidence>
<dbReference type="RefSeq" id="WP_345729459.1">
    <property type="nucleotide sequence ID" value="NZ_BAAAYN010000023.1"/>
</dbReference>
<reference evidence="4" key="1">
    <citation type="journal article" date="2019" name="Int. J. Syst. Evol. Microbiol.">
        <title>The Global Catalogue of Microorganisms (GCM) 10K type strain sequencing project: providing services to taxonomists for standard genome sequencing and annotation.</title>
        <authorList>
            <consortium name="The Broad Institute Genomics Platform"/>
            <consortium name="The Broad Institute Genome Sequencing Center for Infectious Disease"/>
            <person name="Wu L."/>
            <person name="Ma J."/>
        </authorList>
    </citation>
    <scope>NUCLEOTIDE SEQUENCE [LARGE SCALE GENOMIC DNA]</scope>
    <source>
        <strain evidence="4">JCM 9458</strain>
    </source>
</reference>
<gene>
    <name evidence="3" type="ORF">GCM10020369_37960</name>
</gene>
<comment type="caution">
    <text evidence="3">The sequence shown here is derived from an EMBL/GenBank/DDBJ whole genome shotgun (WGS) entry which is preliminary data.</text>
</comment>
<sequence>MAQPIDPRQLRPRRRWYGVAIFIAVLFIALGIGGMTIAYLRTENTYPDFQTYSGKEPSLIEIAPRREYALYVPENASWICTIDSETVKPLDEEPLEFTRDGQRWVHVETMVSRVSGTYSVQCEAPTFGFGDPPPYNRYRLQLGSGVAALLGLPCLGLTICFVLALVTGLRRGRHKLRLQAARTATTPNSGPLDPTWPGSAQPGPGGSTERSTY</sequence>
<dbReference type="EMBL" id="BAAAYN010000023">
    <property type="protein sequence ID" value="GAA3389101.1"/>
    <property type="molecule type" value="Genomic_DNA"/>
</dbReference>
<evidence type="ECO:0000313" key="4">
    <source>
        <dbReference type="Proteomes" id="UP001501676"/>
    </source>
</evidence>
<keyword evidence="2" id="KW-0812">Transmembrane</keyword>